<dbReference type="AlphaFoldDB" id="A0A9P8N1C3"/>
<organism evidence="2 3">
    <name type="scientific">Hirsutella rhossiliensis</name>
    <dbReference type="NCBI Taxonomy" id="111463"/>
    <lineage>
        <taxon>Eukaryota</taxon>
        <taxon>Fungi</taxon>
        <taxon>Dikarya</taxon>
        <taxon>Ascomycota</taxon>
        <taxon>Pezizomycotina</taxon>
        <taxon>Sordariomycetes</taxon>
        <taxon>Hypocreomycetidae</taxon>
        <taxon>Hypocreales</taxon>
        <taxon>Ophiocordycipitaceae</taxon>
        <taxon>Hirsutella</taxon>
    </lineage>
</organism>
<dbReference type="Proteomes" id="UP000824596">
    <property type="component" value="Unassembled WGS sequence"/>
</dbReference>
<feature type="region of interest" description="Disordered" evidence="1">
    <location>
        <begin position="139"/>
        <end position="167"/>
    </location>
</feature>
<name>A0A9P8N1C3_9HYPO</name>
<sequence length="311" mass="33540">MLSVPHIDARGDLPAPALPAKSALRTSRLLASLAQKTATEDRPILPHAAPHQVYLSSEEDASSSADDLSDLDELDWEAGESHKSASTSRSSREDTARVVTVVFHGRPSIVELPPRASYGGSTDGGRPATGIIRTATEPTLTRTRSTSSSSSMAMHNPPRSSSMTPSGFQMKRRQFLTIDPFATKLPEFDEQDPAKTPKTPSGMLKKTLSLVKKRSRPTLNPAACRSRESLAVQTPPMEQVGEEPEPETPRELAPVNRGPVTYQGIMRSARRSAETSTATAGKTDLVSPTTTSSRSRFRSGLSISRPRSVRA</sequence>
<feature type="region of interest" description="Disordered" evidence="1">
    <location>
        <begin position="183"/>
        <end position="311"/>
    </location>
</feature>
<dbReference type="OrthoDB" id="4838114at2759"/>
<reference evidence="2" key="1">
    <citation type="submission" date="2021-09" db="EMBL/GenBank/DDBJ databases">
        <title>A high-quality genome of the endoparasitic fungus Hirsutella rhossiliensis with a comparison of Hirsutella genomes reveals transposable elements contributing to genome size variation.</title>
        <authorList>
            <person name="Lin R."/>
            <person name="Jiao Y."/>
            <person name="Sun X."/>
            <person name="Ling J."/>
            <person name="Xie B."/>
            <person name="Cheng X."/>
        </authorList>
    </citation>
    <scope>NUCLEOTIDE SEQUENCE</scope>
    <source>
        <strain evidence="2">HR02</strain>
    </source>
</reference>
<feature type="compositionally biased region" description="Acidic residues" evidence="1">
    <location>
        <begin position="57"/>
        <end position="78"/>
    </location>
</feature>
<evidence type="ECO:0000313" key="3">
    <source>
        <dbReference type="Proteomes" id="UP000824596"/>
    </source>
</evidence>
<dbReference type="GeneID" id="68352262"/>
<gene>
    <name evidence="2" type="ORF">HRG_03133</name>
</gene>
<accession>A0A9P8N1C3</accession>
<feature type="compositionally biased region" description="Low complexity" evidence="1">
    <location>
        <begin position="139"/>
        <end position="151"/>
    </location>
</feature>
<evidence type="ECO:0000256" key="1">
    <source>
        <dbReference type="SAM" id="MobiDB-lite"/>
    </source>
</evidence>
<feature type="compositionally biased region" description="Polar residues" evidence="1">
    <location>
        <begin position="158"/>
        <end position="167"/>
    </location>
</feature>
<feature type="compositionally biased region" description="Low complexity" evidence="1">
    <location>
        <begin position="287"/>
        <end position="305"/>
    </location>
</feature>
<dbReference type="RefSeq" id="XP_044722630.1">
    <property type="nucleotide sequence ID" value="XM_044861604.1"/>
</dbReference>
<dbReference type="EMBL" id="JAIZPD010000003">
    <property type="protein sequence ID" value="KAH0965117.1"/>
    <property type="molecule type" value="Genomic_DNA"/>
</dbReference>
<protein>
    <submittedName>
        <fullName evidence="2">Uncharacterized protein</fullName>
    </submittedName>
</protein>
<feature type="region of interest" description="Disordered" evidence="1">
    <location>
        <begin position="37"/>
        <end position="96"/>
    </location>
</feature>
<keyword evidence="3" id="KW-1185">Reference proteome</keyword>
<comment type="caution">
    <text evidence="2">The sequence shown here is derived from an EMBL/GenBank/DDBJ whole genome shotgun (WGS) entry which is preliminary data.</text>
</comment>
<evidence type="ECO:0000313" key="2">
    <source>
        <dbReference type="EMBL" id="KAH0965117.1"/>
    </source>
</evidence>
<proteinExistence type="predicted"/>